<accession>A0AAE0WKQ4</accession>
<feature type="compositionally biased region" description="Basic and acidic residues" evidence="1">
    <location>
        <begin position="130"/>
        <end position="139"/>
    </location>
</feature>
<feature type="compositionally biased region" description="Basic and acidic residues" evidence="1">
    <location>
        <begin position="783"/>
        <end position="796"/>
    </location>
</feature>
<feature type="compositionally biased region" description="Basic and acidic residues" evidence="1">
    <location>
        <begin position="663"/>
        <end position="677"/>
    </location>
</feature>
<feature type="compositionally biased region" description="Polar residues" evidence="1">
    <location>
        <begin position="376"/>
        <end position="402"/>
    </location>
</feature>
<feature type="region of interest" description="Disordered" evidence="1">
    <location>
        <begin position="361"/>
        <end position="833"/>
    </location>
</feature>
<evidence type="ECO:0000256" key="1">
    <source>
        <dbReference type="SAM" id="MobiDB-lite"/>
    </source>
</evidence>
<evidence type="ECO:0000313" key="3">
    <source>
        <dbReference type="Proteomes" id="UP001274830"/>
    </source>
</evidence>
<protein>
    <submittedName>
        <fullName evidence="2">Uncharacterized protein</fullName>
    </submittedName>
</protein>
<feature type="region of interest" description="Disordered" evidence="1">
    <location>
        <begin position="125"/>
        <end position="310"/>
    </location>
</feature>
<feature type="compositionally biased region" description="Basic and acidic residues" evidence="1">
    <location>
        <begin position="551"/>
        <end position="562"/>
    </location>
</feature>
<feature type="compositionally biased region" description="Acidic residues" evidence="1">
    <location>
        <begin position="730"/>
        <end position="755"/>
    </location>
</feature>
<feature type="compositionally biased region" description="Low complexity" evidence="1">
    <location>
        <begin position="411"/>
        <end position="424"/>
    </location>
</feature>
<evidence type="ECO:0000313" key="2">
    <source>
        <dbReference type="EMBL" id="KAK3673498.1"/>
    </source>
</evidence>
<name>A0AAE0WKQ4_9PEZI</name>
<dbReference type="Proteomes" id="UP001274830">
    <property type="component" value="Unassembled WGS sequence"/>
</dbReference>
<dbReference type="EMBL" id="JAUTXT010000025">
    <property type="protein sequence ID" value="KAK3673498.1"/>
    <property type="molecule type" value="Genomic_DNA"/>
</dbReference>
<organism evidence="2 3">
    <name type="scientific">Recurvomyces mirabilis</name>
    <dbReference type="NCBI Taxonomy" id="574656"/>
    <lineage>
        <taxon>Eukaryota</taxon>
        <taxon>Fungi</taxon>
        <taxon>Dikarya</taxon>
        <taxon>Ascomycota</taxon>
        <taxon>Pezizomycotina</taxon>
        <taxon>Dothideomycetes</taxon>
        <taxon>Dothideomycetidae</taxon>
        <taxon>Mycosphaerellales</taxon>
        <taxon>Teratosphaeriaceae</taxon>
        <taxon>Recurvomyces</taxon>
    </lineage>
</organism>
<sequence length="833" mass="89962">MARFDSLNRSKKEKYEAMEGSLPPTPAASPPPPTEASSQTRNRPLELTSDPSLPPRTIPLRLPPCTSSASEKLEHAEKLAIRHGLGQDMPSGHARELLKTMKEALSKRDYNSWLDDTRENRVGAIDTDELDRRSDELYARSKIGGGGRDVYDLWRGKRNGRRSDDDGTSGTEDEAEASDVVESHDPEITPGQDAEGTEQLNNHPAQGSPGIGAALPLDGVQSGFVAATDTQQHLPDASHETTSRETSASATTPRTPLEVPPRPARRIRSGSESTASTTSTTSTASSQRRRLQGALRHSLDETTNAWSPQRARATATVCLAPPLSDKIGPVSNFQSLTTPTDAHGTEVGNIDIGLDDELVSPTATSAPMTMGRDVSLASNTPRSILRNGSMSASQRSGTSSFVETDLEAKLSAPAAPARSSTRTPGQSMISSLPSTTLKGASADENAAPSRGRSKRAQSPVTAQRSLSTAAASMKSAAQRSKSQRRAAFPEELRMSSGNARRPTAQIDSAIGNANQGTIGDAARRSHAQAGIDEIDWATGTVEDLPEEEALRDEAKDTRKDSGGADLDVVSAAHESEDDHDQGKNHDTSQHEADRESIFGDLEDMAPQYGAAQELASTGGISNDVDGVQSIPGDHIGMTSSRRIKQSTEDAGTGDNNSASNITHEGRADREQETDRTADVQGSPRTDKGKRRATSSEIAIQQYREEQQRCSARRLPEPVPSHVPDFIEKETEMDEEDSPPELVEDNGEDAEDEDMDQPSRPVFGPETRAQRHERHVQEQMLVDARYHERFSPPDSPERSPSPPRSPASTRRRLQDLQRFATRTTGSMRGGFDPR</sequence>
<proteinExistence type="predicted"/>
<feature type="compositionally biased region" description="Pro residues" evidence="1">
    <location>
        <begin position="23"/>
        <end position="34"/>
    </location>
</feature>
<dbReference type="AlphaFoldDB" id="A0AAE0WKQ4"/>
<feature type="compositionally biased region" description="Basic and acidic residues" evidence="1">
    <location>
        <begin position="573"/>
        <end position="597"/>
    </location>
</feature>
<feature type="compositionally biased region" description="Low complexity" evidence="1">
    <location>
        <begin position="244"/>
        <end position="256"/>
    </location>
</feature>
<comment type="caution">
    <text evidence="2">The sequence shown here is derived from an EMBL/GenBank/DDBJ whole genome shotgun (WGS) entry which is preliminary data.</text>
</comment>
<feature type="region of interest" description="Disordered" evidence="1">
    <location>
        <begin position="1"/>
        <end position="73"/>
    </location>
</feature>
<feature type="compositionally biased region" description="Polar residues" evidence="1">
    <location>
        <begin position="425"/>
        <end position="438"/>
    </location>
</feature>
<gene>
    <name evidence="2" type="ORF">LTR78_006732</name>
</gene>
<keyword evidence="3" id="KW-1185">Reference proteome</keyword>
<reference evidence="2" key="1">
    <citation type="submission" date="2023-07" db="EMBL/GenBank/DDBJ databases">
        <title>Black Yeasts Isolated from many extreme environments.</title>
        <authorList>
            <person name="Coleine C."/>
            <person name="Stajich J.E."/>
            <person name="Selbmann L."/>
        </authorList>
    </citation>
    <scope>NUCLEOTIDE SEQUENCE</scope>
    <source>
        <strain evidence="2">CCFEE 5485</strain>
    </source>
</reference>
<feature type="compositionally biased region" description="Polar residues" evidence="1">
    <location>
        <begin position="653"/>
        <end position="662"/>
    </location>
</feature>
<feature type="compositionally biased region" description="Basic and acidic residues" evidence="1">
    <location>
        <begin position="149"/>
        <end position="165"/>
    </location>
</feature>
<feature type="compositionally biased region" description="Basic and acidic residues" evidence="1">
    <location>
        <begin position="1"/>
        <end position="17"/>
    </location>
</feature>
<feature type="compositionally biased region" description="Polar residues" evidence="1">
    <location>
        <begin position="456"/>
        <end position="470"/>
    </location>
</feature>
<feature type="compositionally biased region" description="Low complexity" evidence="1">
    <location>
        <begin position="273"/>
        <end position="286"/>
    </location>
</feature>